<dbReference type="KEGG" id="plal:FXN65_00615"/>
<dbReference type="Pfam" id="PF25226">
    <property type="entry name" value="DUF7844"/>
    <property type="match status" value="1"/>
</dbReference>
<dbReference type="Proteomes" id="UP000327179">
    <property type="component" value="Chromosome"/>
</dbReference>
<dbReference type="Pfam" id="PF13387">
    <property type="entry name" value="Lnb_N"/>
    <property type="match status" value="1"/>
</dbReference>
<reference evidence="3 4" key="1">
    <citation type="submission" date="2019-08" db="EMBL/GenBank/DDBJ databases">
        <title>Whole-genome Sequencing of e-waste polymer degrading bacterium Pseudomonas sp. strain PE08.</title>
        <authorList>
            <person name="Kirdat K."/>
            <person name="Debbarma P."/>
            <person name="Narawade N."/>
            <person name="Suyal D."/>
            <person name="Thorat V."/>
            <person name="Shouche Y."/>
            <person name="Goel R."/>
            <person name="Yadav A."/>
        </authorList>
    </citation>
    <scope>NUCLEOTIDE SEQUENCE [LARGE SCALE GENOMIC DNA]</scope>
    <source>
        <strain evidence="3 4">PE08</strain>
    </source>
</reference>
<dbReference type="RefSeq" id="WP_151138619.1">
    <property type="nucleotide sequence ID" value="NZ_CP043311.1"/>
</dbReference>
<accession>A0A5J6QWG8</accession>
<evidence type="ECO:0000313" key="3">
    <source>
        <dbReference type="EMBL" id="QEY65691.1"/>
    </source>
</evidence>
<organism evidence="3 4">
    <name type="scientific">Metapseudomonas lalkuanensis</name>
    <dbReference type="NCBI Taxonomy" id="2604832"/>
    <lineage>
        <taxon>Bacteria</taxon>
        <taxon>Pseudomonadati</taxon>
        <taxon>Pseudomonadota</taxon>
        <taxon>Gammaproteobacteria</taxon>
        <taxon>Pseudomonadales</taxon>
        <taxon>Pseudomonadaceae</taxon>
        <taxon>Metapseudomonas</taxon>
    </lineage>
</organism>
<evidence type="ECO:0000259" key="2">
    <source>
        <dbReference type="Pfam" id="PF25226"/>
    </source>
</evidence>
<dbReference type="InterPro" id="IPR025178">
    <property type="entry name" value="Lnb_N"/>
</dbReference>
<gene>
    <name evidence="3" type="ORF">FXN65_00615</name>
</gene>
<proteinExistence type="predicted"/>
<protein>
    <submittedName>
        <fullName evidence="3">DUF4105 domain-containing protein</fullName>
    </submittedName>
</protein>
<sequence>MGGLLLAGSAQADLRLALDDEGLTAAQRQASQQLLDEALAALPPTFVQRLDREVEVGWSNDLPGNGYGRATRFDALVLNRNLLAGLTDGSAATRKTNRVHGTVRRELLATVLHELTHIYDRARLWSGAEKTQQFRCRNQAGSNGPVGLPGDCRGQTERRFTLSDDPRLLDLAGWPQYVGRRGQREQDNHQVARSPDIYELSNSREFVAVNMEYFLLDPAYGCRRPALYRYYREHFGWAPERQDTCNDGYAYLNAGRDFGKQPLGKLDPERVYEVDYLFAEANQNWVSRWGHSMLRLVICAPGRPRGPDCRLDLDQHLVLSYRAFVGDVQLSSWDGLTGAYPSRLFVLPLHQVIEEYTKVELRSLASVPLKLSREEVDALVEHAAEMHWSYDGDYWFLSNNCAVETLKLLRSGTDHPALRDLDSIMPNGLLKLLEGRGVADPAPLEDPKEALRLGYRFDSFRDRYQAMFKILRERLNVPQEQVEDWLELAAERRRPWFDKADLRASAALLLLEQAAQRRQLLLAQDELKRNYLSSREQAGQTRFAKAGGTLEQMLANSGFLSRPAEMLQGGYGLPQSAEWQRLEAESSSRQQTMRKLNDDLDREVRSLLEPQRLAELNATEANLKAIGAHLRQLHKDAGGLVLP</sequence>
<name>A0A5J6QWG8_9GAMM</name>
<feature type="domain" description="DUF7844" evidence="2">
    <location>
        <begin position="15"/>
        <end position="243"/>
    </location>
</feature>
<dbReference type="AlphaFoldDB" id="A0A5J6QWG8"/>
<evidence type="ECO:0000313" key="4">
    <source>
        <dbReference type="Proteomes" id="UP000327179"/>
    </source>
</evidence>
<dbReference type="InterPro" id="IPR057166">
    <property type="entry name" value="DUF7844"/>
</dbReference>
<dbReference type="EMBL" id="CP043311">
    <property type="protein sequence ID" value="QEY65691.1"/>
    <property type="molecule type" value="Genomic_DNA"/>
</dbReference>
<keyword evidence="4" id="KW-1185">Reference proteome</keyword>
<feature type="domain" description="Lnb N-terminal periplasmic" evidence="1">
    <location>
        <begin position="263"/>
        <end position="416"/>
    </location>
</feature>
<evidence type="ECO:0000259" key="1">
    <source>
        <dbReference type="Pfam" id="PF13387"/>
    </source>
</evidence>